<name>M4B8M8_HYAAE</name>
<accession>M4B8M8</accession>
<protein>
    <submittedName>
        <fullName evidence="2">Uncharacterized protein</fullName>
    </submittedName>
</protein>
<evidence type="ECO:0000313" key="2">
    <source>
        <dbReference type="EnsemblProtists" id="HpaP802635"/>
    </source>
</evidence>
<dbReference type="eggNOG" id="ENOG502S7ZV">
    <property type="taxonomic scope" value="Eukaryota"/>
</dbReference>
<dbReference type="STRING" id="559515.M4B8M8"/>
<evidence type="ECO:0000313" key="3">
    <source>
        <dbReference type="Proteomes" id="UP000011713"/>
    </source>
</evidence>
<dbReference type="EMBL" id="JH597989">
    <property type="status" value="NOT_ANNOTATED_CDS"/>
    <property type="molecule type" value="Genomic_DNA"/>
</dbReference>
<dbReference type="Proteomes" id="UP000011713">
    <property type="component" value="Unassembled WGS sequence"/>
</dbReference>
<feature type="transmembrane region" description="Helical" evidence="1">
    <location>
        <begin position="13"/>
        <end position="38"/>
    </location>
</feature>
<reference evidence="2" key="2">
    <citation type="submission" date="2015-06" db="UniProtKB">
        <authorList>
            <consortium name="EnsemblProtists"/>
        </authorList>
    </citation>
    <scope>IDENTIFICATION</scope>
    <source>
        <strain evidence="2">Emoy2</strain>
    </source>
</reference>
<dbReference type="EnsemblProtists" id="HpaT802635">
    <property type="protein sequence ID" value="HpaP802635"/>
    <property type="gene ID" value="HpaG802635"/>
</dbReference>
<keyword evidence="1" id="KW-1133">Transmembrane helix</keyword>
<reference evidence="3" key="1">
    <citation type="journal article" date="2010" name="Science">
        <title>Signatures of adaptation to obligate biotrophy in the Hyaloperonospora arabidopsidis genome.</title>
        <authorList>
            <person name="Baxter L."/>
            <person name="Tripathy S."/>
            <person name="Ishaque N."/>
            <person name="Boot N."/>
            <person name="Cabral A."/>
            <person name="Kemen E."/>
            <person name="Thines M."/>
            <person name="Ah-Fong A."/>
            <person name="Anderson R."/>
            <person name="Badejoko W."/>
            <person name="Bittner-Eddy P."/>
            <person name="Boore J.L."/>
            <person name="Chibucos M.C."/>
            <person name="Coates M."/>
            <person name="Dehal P."/>
            <person name="Delehaunty K."/>
            <person name="Dong S."/>
            <person name="Downton P."/>
            <person name="Dumas B."/>
            <person name="Fabro G."/>
            <person name="Fronick C."/>
            <person name="Fuerstenberg S.I."/>
            <person name="Fulton L."/>
            <person name="Gaulin E."/>
            <person name="Govers F."/>
            <person name="Hughes L."/>
            <person name="Humphray S."/>
            <person name="Jiang R.H."/>
            <person name="Judelson H."/>
            <person name="Kamoun S."/>
            <person name="Kyung K."/>
            <person name="Meijer H."/>
            <person name="Minx P."/>
            <person name="Morris P."/>
            <person name="Nelson J."/>
            <person name="Phuntumart V."/>
            <person name="Qutob D."/>
            <person name="Rehmany A."/>
            <person name="Rougon-Cardoso A."/>
            <person name="Ryden P."/>
            <person name="Torto-Alalibo T."/>
            <person name="Studholme D."/>
            <person name="Wang Y."/>
            <person name="Win J."/>
            <person name="Wood J."/>
            <person name="Clifton S.W."/>
            <person name="Rogers J."/>
            <person name="Van den Ackerveken G."/>
            <person name="Jones J.D."/>
            <person name="McDowell J.M."/>
            <person name="Beynon J."/>
            <person name="Tyler B.M."/>
        </authorList>
    </citation>
    <scope>NUCLEOTIDE SEQUENCE [LARGE SCALE GENOMIC DNA]</scope>
    <source>
        <strain evidence="3">Emoy2</strain>
    </source>
</reference>
<organism evidence="2 3">
    <name type="scientific">Hyaloperonospora arabidopsidis (strain Emoy2)</name>
    <name type="common">Downy mildew agent</name>
    <name type="synonym">Peronospora arabidopsidis</name>
    <dbReference type="NCBI Taxonomy" id="559515"/>
    <lineage>
        <taxon>Eukaryota</taxon>
        <taxon>Sar</taxon>
        <taxon>Stramenopiles</taxon>
        <taxon>Oomycota</taxon>
        <taxon>Peronosporomycetes</taxon>
        <taxon>Peronosporales</taxon>
        <taxon>Peronosporaceae</taxon>
        <taxon>Hyaloperonospora</taxon>
    </lineage>
</organism>
<keyword evidence="3" id="KW-1185">Reference proteome</keyword>
<keyword evidence="1" id="KW-0812">Transmembrane</keyword>
<keyword evidence="1" id="KW-0472">Membrane</keyword>
<proteinExistence type="predicted"/>
<evidence type="ECO:0000256" key="1">
    <source>
        <dbReference type="SAM" id="Phobius"/>
    </source>
</evidence>
<dbReference type="VEuPathDB" id="FungiDB:HpaG802635"/>
<dbReference type="AlphaFoldDB" id="M4B8M8"/>
<dbReference type="InParanoid" id="M4B8M8"/>
<dbReference type="OMA" id="APAFMQP"/>
<sequence>MTKKTKGAALYEVALMCSTLLVFIDVSCACCFVVAVAASKTKGNGGKKYEGSKKSRKIGMFQALQKQKKAGVADTDKSDPHHMKRKIKLAKRPTPVSNEFRNFDERMAATRAGKRSKSTAVACSSFVVAAPTFQFNANPVQPELVAREVEGFDGFMSALEAPKDPSMVQLNQVARPAKPVQPEYGSSNVFAVLDEEDDEEKRMPAAVQSAPAFMQPATFTFVAAEQTFTPQSLLRLRTQLSAVEMDPDL</sequence>
<dbReference type="HOGENOM" id="CLU_083763_0_0_1"/>